<accession>A0A3T0IH51</accession>
<dbReference type="GeneID" id="55811492"/>
<dbReference type="KEGG" id="vg:55811492"/>
<keyword evidence="2" id="KW-1185">Reference proteome</keyword>
<organism evidence="1 2">
    <name type="scientific">Acinetobacter phage AbTZA1</name>
    <dbReference type="NCBI Taxonomy" id="2500827"/>
    <lineage>
        <taxon>Viruses</taxon>
        <taxon>Duplodnaviria</taxon>
        <taxon>Heunggongvirae</taxon>
        <taxon>Uroviricota</taxon>
        <taxon>Caudoviricetes</taxon>
        <taxon>Pantevenvirales</taxon>
        <taxon>Straboviridae</taxon>
        <taxon>Twarogvirinae</taxon>
        <taxon>Hadassahvirus</taxon>
        <taxon>Hadassahvirus azbtza1</taxon>
    </lineage>
</organism>
<reference evidence="1 2" key="1">
    <citation type="submission" date="2018-12" db="EMBL/GenBank/DDBJ databases">
        <title>Successful treatment of antibiotic resistant microbial bone infection with bacteriophages.</title>
        <authorList>
            <person name="Nir-Paz R."/>
            <person name="Gelman D."/>
            <person name="Khouri A."/>
            <person name="Sisson B.M."/>
            <person name="Fackler J."/>
            <person name="Oren S.A."/>
            <person name="Khalifa L."/>
            <person name="Rimon A."/>
            <person name="Glazer S.C."/>
            <person name="Moses A.E."/>
            <person name="Yoram W."/>
            <person name="Schooley R.T."/>
            <person name="Hazan R."/>
        </authorList>
    </citation>
    <scope>NUCLEOTIDE SEQUENCE [LARGE SCALE GENOMIC DNA]</scope>
</reference>
<dbReference type="Proteomes" id="UP000287416">
    <property type="component" value="Segment"/>
</dbReference>
<proteinExistence type="predicted"/>
<dbReference type="EMBL" id="MK278860">
    <property type="protein sequence ID" value="AZU98763.1"/>
    <property type="molecule type" value="Genomic_DNA"/>
</dbReference>
<evidence type="ECO:0000313" key="2">
    <source>
        <dbReference type="Proteomes" id="UP000287416"/>
    </source>
</evidence>
<dbReference type="RefSeq" id="YP_009882196.1">
    <property type="nucleotide sequence ID" value="NC_049445.1"/>
</dbReference>
<sequence length="59" mass="6814">MYVLLLTITTFGWFTDDKTTLTIDGFKSQQICQIAGEQFKDEHTKKFVSKATYTCVRKS</sequence>
<name>A0A3T0IH51_9CAUD</name>
<evidence type="ECO:0000313" key="1">
    <source>
        <dbReference type="EMBL" id="AZU98763.1"/>
    </source>
</evidence>
<protein>
    <submittedName>
        <fullName evidence="1">Uncharacterized protein</fullName>
    </submittedName>
</protein>